<name>A0A4Z2G6A4_9TELE</name>
<reference evidence="1 2" key="1">
    <citation type="submission" date="2019-03" db="EMBL/GenBank/DDBJ databases">
        <title>First draft genome of Liparis tanakae, snailfish: a comprehensive survey of snailfish specific genes.</title>
        <authorList>
            <person name="Kim W."/>
            <person name="Song I."/>
            <person name="Jeong J.-H."/>
            <person name="Kim D."/>
            <person name="Kim S."/>
            <person name="Ryu S."/>
            <person name="Song J.Y."/>
            <person name="Lee S.K."/>
        </authorList>
    </citation>
    <scope>NUCLEOTIDE SEQUENCE [LARGE SCALE GENOMIC DNA]</scope>
    <source>
        <tissue evidence="1">Muscle</tissue>
    </source>
</reference>
<sequence length="111" mass="12653">MFYFHSAALNQFRSGSIWGFWCWPMKPLMDPCKPMVGMGRDMGSGGDMEQGLWLVPLPDEESILDVEMGTEVQEMGMSCICWFLLLSIIPGPIPSEPMLRPITLLLKWWVL</sequence>
<keyword evidence="2" id="KW-1185">Reference proteome</keyword>
<protein>
    <submittedName>
        <fullName evidence="1">Uncharacterized protein</fullName>
    </submittedName>
</protein>
<dbReference type="EMBL" id="SRLO01000669">
    <property type="protein sequence ID" value="TNN49096.1"/>
    <property type="molecule type" value="Genomic_DNA"/>
</dbReference>
<proteinExistence type="predicted"/>
<accession>A0A4Z2G6A4</accession>
<evidence type="ECO:0000313" key="2">
    <source>
        <dbReference type="Proteomes" id="UP000314294"/>
    </source>
</evidence>
<dbReference type="AlphaFoldDB" id="A0A4Z2G6A4"/>
<evidence type="ECO:0000313" key="1">
    <source>
        <dbReference type="EMBL" id="TNN49096.1"/>
    </source>
</evidence>
<gene>
    <name evidence="1" type="ORF">EYF80_040701</name>
</gene>
<comment type="caution">
    <text evidence="1">The sequence shown here is derived from an EMBL/GenBank/DDBJ whole genome shotgun (WGS) entry which is preliminary data.</text>
</comment>
<organism evidence="1 2">
    <name type="scientific">Liparis tanakae</name>
    <name type="common">Tanaka's snailfish</name>
    <dbReference type="NCBI Taxonomy" id="230148"/>
    <lineage>
        <taxon>Eukaryota</taxon>
        <taxon>Metazoa</taxon>
        <taxon>Chordata</taxon>
        <taxon>Craniata</taxon>
        <taxon>Vertebrata</taxon>
        <taxon>Euteleostomi</taxon>
        <taxon>Actinopterygii</taxon>
        <taxon>Neopterygii</taxon>
        <taxon>Teleostei</taxon>
        <taxon>Neoteleostei</taxon>
        <taxon>Acanthomorphata</taxon>
        <taxon>Eupercaria</taxon>
        <taxon>Perciformes</taxon>
        <taxon>Cottioidei</taxon>
        <taxon>Cottales</taxon>
        <taxon>Liparidae</taxon>
        <taxon>Liparis</taxon>
    </lineage>
</organism>
<dbReference type="Proteomes" id="UP000314294">
    <property type="component" value="Unassembled WGS sequence"/>
</dbReference>